<proteinExistence type="predicted"/>
<evidence type="ECO:0000313" key="3">
    <source>
        <dbReference type="Proteomes" id="UP001243717"/>
    </source>
</evidence>
<name>A0ABU1AKV9_9BACT</name>
<dbReference type="SUPFAM" id="SSF48695">
    <property type="entry name" value="Multiheme cytochromes"/>
    <property type="match status" value="1"/>
</dbReference>
<sequence>MKRFLYILVPVAAIAGFVLWLSDADTTDTTQAEVVNSMQRMVNPGALSAAHAHLENNCSACHTPVKGAAAVSCVVCHANEADLLQRQPTSFHADISSCTECHREHQGRAVRPTKMDHDSLTAIGIKQLQGADADTEQSLAASRLLAWLEHTETPPETLSVSPHISQASAALNCITCHKSDDRHFELFGNSCMQCHGTESWNIPEFVHPSSASMDCAQCHQAPPSHYMMHFKKISQTVANKPKATVDQCYSCHQTTSWPDIKGAGWYKHH</sequence>
<evidence type="ECO:0000256" key="1">
    <source>
        <dbReference type="SAM" id="SignalP"/>
    </source>
</evidence>
<dbReference type="CDD" id="cd08168">
    <property type="entry name" value="Cytochrom_C3"/>
    <property type="match status" value="1"/>
</dbReference>
<protein>
    <recommendedName>
        <fullName evidence="4">Class III cytochrome C family protein</fullName>
    </recommendedName>
</protein>
<evidence type="ECO:0000313" key="2">
    <source>
        <dbReference type="EMBL" id="MDQ8195304.1"/>
    </source>
</evidence>
<dbReference type="RefSeq" id="WP_308985760.1">
    <property type="nucleotide sequence ID" value="NZ_JARXIC010000021.1"/>
</dbReference>
<dbReference type="Gene3D" id="3.90.10.10">
    <property type="entry name" value="Cytochrome C3"/>
    <property type="match status" value="2"/>
</dbReference>
<comment type="caution">
    <text evidence="2">The sequence shown here is derived from an EMBL/GenBank/DDBJ whole genome shotgun (WGS) entry which is preliminary data.</text>
</comment>
<dbReference type="Proteomes" id="UP001243717">
    <property type="component" value="Unassembled WGS sequence"/>
</dbReference>
<evidence type="ECO:0008006" key="4">
    <source>
        <dbReference type="Google" id="ProtNLM"/>
    </source>
</evidence>
<reference evidence="2 3" key="1">
    <citation type="submission" date="2023-04" db="EMBL/GenBank/DDBJ databases">
        <title>A novel bacteria isolated from coastal sediment.</title>
        <authorList>
            <person name="Liu X.-J."/>
            <person name="Du Z.-J."/>
        </authorList>
    </citation>
    <scope>NUCLEOTIDE SEQUENCE [LARGE SCALE GENOMIC DNA]</scope>
    <source>
        <strain evidence="2 3">SDUM461004</strain>
    </source>
</reference>
<gene>
    <name evidence="2" type="ORF">QEH59_12765</name>
</gene>
<organism evidence="2 3">
    <name type="scientific">Thalassobacterium sedimentorum</name>
    <dbReference type="NCBI Taxonomy" id="3041258"/>
    <lineage>
        <taxon>Bacteria</taxon>
        <taxon>Pseudomonadati</taxon>
        <taxon>Verrucomicrobiota</taxon>
        <taxon>Opitutia</taxon>
        <taxon>Puniceicoccales</taxon>
        <taxon>Coraliomargaritaceae</taxon>
        <taxon>Thalassobacterium</taxon>
    </lineage>
</organism>
<dbReference type="EMBL" id="JARXIC010000021">
    <property type="protein sequence ID" value="MDQ8195304.1"/>
    <property type="molecule type" value="Genomic_DNA"/>
</dbReference>
<feature type="signal peptide" evidence="1">
    <location>
        <begin position="1"/>
        <end position="20"/>
    </location>
</feature>
<feature type="chain" id="PRO_5045095416" description="Class III cytochrome C family protein" evidence="1">
    <location>
        <begin position="21"/>
        <end position="269"/>
    </location>
</feature>
<accession>A0ABU1AKV9</accession>
<dbReference type="InterPro" id="IPR036280">
    <property type="entry name" value="Multihaem_cyt_sf"/>
</dbReference>
<keyword evidence="1" id="KW-0732">Signal</keyword>
<keyword evidence="3" id="KW-1185">Reference proteome</keyword>